<dbReference type="RefSeq" id="WP_252955997.1">
    <property type="nucleotide sequence ID" value="NZ_JAFIRR010000189.1"/>
</dbReference>
<evidence type="ECO:0000313" key="1">
    <source>
        <dbReference type="EMBL" id="MCO6419381.1"/>
    </source>
</evidence>
<protein>
    <submittedName>
        <fullName evidence="1">Uncharacterized protein</fullName>
    </submittedName>
</protein>
<evidence type="ECO:0000313" key="2">
    <source>
        <dbReference type="Proteomes" id="UP001523392"/>
    </source>
</evidence>
<dbReference type="EMBL" id="JAFIRR010000189">
    <property type="protein sequence ID" value="MCO6419381.1"/>
    <property type="molecule type" value="Genomic_DNA"/>
</dbReference>
<proteinExistence type="predicted"/>
<dbReference type="Proteomes" id="UP001523392">
    <property type="component" value="Unassembled WGS sequence"/>
</dbReference>
<accession>A0ABT1DBR2</accession>
<reference evidence="1 2" key="1">
    <citation type="submission" date="2021-12" db="EMBL/GenBank/DDBJ databases">
        <title>Siccirubricoccus leaddurans sp. nov., a high concentration Zn2+ tolerance bacterium.</title>
        <authorList>
            <person name="Cao Y."/>
        </authorList>
    </citation>
    <scope>NUCLEOTIDE SEQUENCE [LARGE SCALE GENOMIC DNA]</scope>
    <source>
        <strain evidence="1 2">KC 17139</strain>
    </source>
</reference>
<sequence length="485" mass="52692">MGFPAEGSDSAIAALFRRQFEERQGGRRTQETDLLAALCLLSVTAGATQRRFWEAFRALAADFLEDHADSLNLGAGGAAALRRFLAETGYEEVAHFRRRDPHLWDVVFHAVRHDGRFLVCNGRYDGLVMATGEAGAERVEVAGRSKHPAAEEASLAVALKTIRGGFHASGGGREPVVKVIFNNGRPIDQSVAIARFDRIVADLAPAPRLQVLQNRGSAFFDPVIFPAIAALGKVEFYTPRTRDLRAEAEREGASLVEAFYLPDNGWAELSAMLLHLQASIPPPPHAAPREAEELRLFVSLEFEKRVWTEQAAALLALFAALRRPGRQLRVLVNGMTGVIFAPETAAMMGHYREVMAQEKGVIEGWQARMGEGFVVEHLAGADLVQKVHRIAGCHAFAAPGGTAALMGLLAGVPGVYYSHPELHRHFAGLLSRFPKGRPICAAASRADKAMRGVFNYGWAGVGGESYSIPAEDFVREALEALPFLA</sequence>
<comment type="caution">
    <text evidence="1">The sequence shown here is derived from an EMBL/GenBank/DDBJ whole genome shotgun (WGS) entry which is preliminary data.</text>
</comment>
<organism evidence="1 2">
    <name type="scientific">Siccirubricoccus soli</name>
    <dbReference type="NCBI Taxonomy" id="2899147"/>
    <lineage>
        <taxon>Bacteria</taxon>
        <taxon>Pseudomonadati</taxon>
        <taxon>Pseudomonadota</taxon>
        <taxon>Alphaproteobacteria</taxon>
        <taxon>Acetobacterales</taxon>
        <taxon>Roseomonadaceae</taxon>
        <taxon>Siccirubricoccus</taxon>
    </lineage>
</organism>
<name>A0ABT1DBR2_9PROT</name>
<gene>
    <name evidence="1" type="ORF">JYK14_24930</name>
</gene>
<keyword evidence="2" id="KW-1185">Reference proteome</keyword>